<dbReference type="InterPro" id="IPR014276">
    <property type="entry name" value="2-oxoglutarate_DH_E2"/>
</dbReference>
<name>A0A7V2AZL1_RHOMR</name>
<protein>
    <recommendedName>
        <fullName evidence="7">Dihydrolipoamide acetyltransferase component of pyruvate dehydrogenase complex</fullName>
        <ecNumber evidence="7">2.3.1.-</ecNumber>
    </recommendedName>
</protein>
<evidence type="ECO:0000256" key="2">
    <source>
        <dbReference type="ARBA" id="ARBA00007317"/>
    </source>
</evidence>
<dbReference type="InterPro" id="IPR011053">
    <property type="entry name" value="Single_hybrid_motif"/>
</dbReference>
<dbReference type="Gene3D" id="4.10.320.10">
    <property type="entry name" value="E3-binding domain"/>
    <property type="match status" value="1"/>
</dbReference>
<evidence type="ECO:0000259" key="9">
    <source>
        <dbReference type="PROSITE" id="PS50968"/>
    </source>
</evidence>
<sequence>MAIVEVVMPKMGESITEGTVVTWLKRVGDRVEVDEPLLEIGTDKVDTEVPSPASGVLREILVSEGETVAVGTVLARIATEVEAEAPTPAPTPPASEAASLAERVEEPSQPKPASEAEEELVEVVMPKMGESITEGTVVTWLKRVGDRVEVDEPLLEIGTDKVDTEVPSPASGVLREILVSEGETVAVGTVLARIAIGAAVEETQARAPKAPQRTVASQPSAQASAPSGDGASVATQIPRRGPDGRFYSPLVRSIAQKEGLSPQELASIPGSGREGRLTKQDLLQYLEQRRQQVRPSEPATPQPKAAPQPAPEVVAASAEGRIEIIEMDRMRQLIAEHMIRSKRTAAHVTSFAEVDVTNLVRVRERNKERFQQREGVPLTYLPFFVQAVVEALKAYPLLNASVEGTRILVKKDYHIGIAVALGTTGLVVPVIRDAGQKNLVGLAKAIADLTYRARNKQLQPDELQGGTFTITNVGSLGSLMGTPIINQPQVAILATGAIKKRPVVIEHPELGDVIAIRHMMYLSLSYDHRIIDGALGVAFLQKVVDVLESIPPDLEL</sequence>
<proteinExistence type="inferred from homology"/>
<dbReference type="Gene3D" id="3.30.559.10">
    <property type="entry name" value="Chloramphenicol acetyltransferase-like domain"/>
    <property type="match status" value="1"/>
</dbReference>
<comment type="caution">
    <text evidence="11">The sequence shown here is derived from an EMBL/GenBank/DDBJ whole genome shotgun (WGS) entry which is preliminary data.</text>
</comment>
<dbReference type="InterPro" id="IPR003016">
    <property type="entry name" value="2-oxoA_DH_lipoyl-BS"/>
</dbReference>
<feature type="region of interest" description="Disordered" evidence="8">
    <location>
        <begin position="289"/>
        <end position="311"/>
    </location>
</feature>
<feature type="domain" description="Peripheral subunit-binding (PSBD)" evidence="10">
    <location>
        <begin position="246"/>
        <end position="286"/>
    </location>
</feature>
<dbReference type="PROSITE" id="PS00189">
    <property type="entry name" value="LIPOYL"/>
    <property type="match status" value="2"/>
</dbReference>
<organism evidence="11">
    <name type="scientific">Rhodothermus marinus</name>
    <name type="common">Rhodothermus obamensis</name>
    <dbReference type="NCBI Taxonomy" id="29549"/>
    <lineage>
        <taxon>Bacteria</taxon>
        <taxon>Pseudomonadati</taxon>
        <taxon>Rhodothermota</taxon>
        <taxon>Rhodothermia</taxon>
        <taxon>Rhodothermales</taxon>
        <taxon>Rhodothermaceae</taxon>
        <taxon>Rhodothermus</taxon>
    </lineage>
</organism>
<evidence type="ECO:0000313" key="11">
    <source>
        <dbReference type="EMBL" id="HER95564.1"/>
    </source>
</evidence>
<evidence type="ECO:0000256" key="1">
    <source>
        <dbReference type="ARBA" id="ARBA00001938"/>
    </source>
</evidence>
<dbReference type="SUPFAM" id="SSF52777">
    <property type="entry name" value="CoA-dependent acyltransferases"/>
    <property type="match status" value="1"/>
</dbReference>
<dbReference type="GO" id="GO:0005737">
    <property type="term" value="C:cytoplasm"/>
    <property type="evidence" value="ECO:0007669"/>
    <property type="project" value="TreeGrafter"/>
</dbReference>
<dbReference type="InterPro" id="IPR036625">
    <property type="entry name" value="E3-bd_dom_sf"/>
</dbReference>
<keyword evidence="5 7" id="KW-0450">Lipoyl</keyword>
<accession>A0A7V2AZL1</accession>
<evidence type="ECO:0000256" key="6">
    <source>
        <dbReference type="ARBA" id="ARBA00023315"/>
    </source>
</evidence>
<dbReference type="Pfam" id="PF02817">
    <property type="entry name" value="E3_binding"/>
    <property type="match status" value="1"/>
</dbReference>
<dbReference type="CDD" id="cd06849">
    <property type="entry name" value="lipoyl_domain"/>
    <property type="match status" value="2"/>
</dbReference>
<reference evidence="11" key="1">
    <citation type="journal article" date="2020" name="mSystems">
        <title>Genome- and Community-Level Interaction Insights into Carbon Utilization and Element Cycling Functions of Hydrothermarchaeota in Hydrothermal Sediment.</title>
        <authorList>
            <person name="Zhou Z."/>
            <person name="Liu Y."/>
            <person name="Xu W."/>
            <person name="Pan J."/>
            <person name="Luo Z.H."/>
            <person name="Li M."/>
        </authorList>
    </citation>
    <scope>NUCLEOTIDE SEQUENCE [LARGE SCALE GENOMIC DNA]</scope>
    <source>
        <strain evidence="11">SpSt-143</strain>
    </source>
</reference>
<dbReference type="NCBIfam" id="TIGR02927">
    <property type="entry name" value="SucB_Actino"/>
    <property type="match status" value="1"/>
</dbReference>
<dbReference type="AlphaFoldDB" id="A0A7V2AZL1"/>
<dbReference type="InterPro" id="IPR004167">
    <property type="entry name" value="PSBD"/>
</dbReference>
<dbReference type="SUPFAM" id="SSF51230">
    <property type="entry name" value="Single hybrid motif"/>
    <property type="match status" value="2"/>
</dbReference>
<dbReference type="PANTHER" id="PTHR43178:SF5">
    <property type="entry name" value="LIPOAMIDE ACYLTRANSFERASE COMPONENT OF BRANCHED-CHAIN ALPHA-KETO ACID DEHYDROGENASE COMPLEX, MITOCHONDRIAL"/>
    <property type="match status" value="1"/>
</dbReference>
<dbReference type="Pfam" id="PF00364">
    <property type="entry name" value="Biotin_lipoyl"/>
    <property type="match status" value="2"/>
</dbReference>
<dbReference type="PROSITE" id="PS50968">
    <property type="entry name" value="BIOTINYL_LIPOYL"/>
    <property type="match status" value="2"/>
</dbReference>
<evidence type="ECO:0000256" key="3">
    <source>
        <dbReference type="ARBA" id="ARBA00011484"/>
    </source>
</evidence>
<comment type="cofactor">
    <cofactor evidence="1 7">
        <name>(R)-lipoate</name>
        <dbReference type="ChEBI" id="CHEBI:83088"/>
    </cofactor>
</comment>
<evidence type="ECO:0000256" key="5">
    <source>
        <dbReference type="ARBA" id="ARBA00022823"/>
    </source>
</evidence>
<evidence type="ECO:0000256" key="7">
    <source>
        <dbReference type="RuleBase" id="RU003423"/>
    </source>
</evidence>
<dbReference type="Gene3D" id="2.40.50.100">
    <property type="match status" value="2"/>
</dbReference>
<keyword evidence="4 7" id="KW-0808">Transferase</keyword>
<comment type="similarity">
    <text evidence="2 7">Belongs to the 2-oxoacid dehydrogenase family.</text>
</comment>
<dbReference type="InterPro" id="IPR023213">
    <property type="entry name" value="CAT-like_dom_sf"/>
</dbReference>
<dbReference type="EMBL" id="DSGB01000004">
    <property type="protein sequence ID" value="HER95564.1"/>
    <property type="molecule type" value="Genomic_DNA"/>
</dbReference>
<dbReference type="GO" id="GO:0016407">
    <property type="term" value="F:acetyltransferase activity"/>
    <property type="evidence" value="ECO:0007669"/>
    <property type="project" value="TreeGrafter"/>
</dbReference>
<feature type="domain" description="Lipoyl-binding" evidence="9">
    <location>
        <begin position="120"/>
        <end position="195"/>
    </location>
</feature>
<dbReference type="InterPro" id="IPR050743">
    <property type="entry name" value="2-oxoacid_DH_E2_comp"/>
</dbReference>
<dbReference type="FunFam" id="3.30.559.10:FF:000007">
    <property type="entry name" value="Dihydrolipoamide acetyltransferase component of pyruvate dehydrogenase complex"/>
    <property type="match status" value="1"/>
</dbReference>
<feature type="region of interest" description="Disordered" evidence="8">
    <location>
        <begin position="83"/>
        <end position="117"/>
    </location>
</feature>
<evidence type="ECO:0000259" key="10">
    <source>
        <dbReference type="PROSITE" id="PS51826"/>
    </source>
</evidence>
<dbReference type="PROSITE" id="PS51826">
    <property type="entry name" value="PSBD"/>
    <property type="match status" value="1"/>
</dbReference>
<dbReference type="PANTHER" id="PTHR43178">
    <property type="entry name" value="DIHYDROLIPOAMIDE ACETYLTRANSFERASE COMPONENT OF PYRUVATE DEHYDROGENASE COMPLEX"/>
    <property type="match status" value="1"/>
</dbReference>
<dbReference type="Pfam" id="PF00198">
    <property type="entry name" value="2-oxoacid_dh"/>
    <property type="match status" value="1"/>
</dbReference>
<feature type="compositionally biased region" description="Low complexity" evidence="8">
    <location>
        <begin position="216"/>
        <end position="232"/>
    </location>
</feature>
<dbReference type="SUPFAM" id="SSF47005">
    <property type="entry name" value="Peripheral subunit-binding domain of 2-oxo acid dehydrogenase complex"/>
    <property type="match status" value="1"/>
</dbReference>
<evidence type="ECO:0000256" key="8">
    <source>
        <dbReference type="SAM" id="MobiDB-lite"/>
    </source>
</evidence>
<feature type="region of interest" description="Disordered" evidence="8">
    <location>
        <begin position="204"/>
        <end position="247"/>
    </location>
</feature>
<feature type="compositionally biased region" description="Pro residues" evidence="8">
    <location>
        <begin position="298"/>
        <end position="310"/>
    </location>
</feature>
<dbReference type="GO" id="GO:0031405">
    <property type="term" value="F:lipoic acid binding"/>
    <property type="evidence" value="ECO:0007669"/>
    <property type="project" value="TreeGrafter"/>
</dbReference>
<dbReference type="EC" id="2.3.1.-" evidence="7"/>
<dbReference type="InterPro" id="IPR001078">
    <property type="entry name" value="2-oxoacid_DH_actylTfrase"/>
</dbReference>
<keyword evidence="6 7" id="KW-0012">Acyltransferase</keyword>
<gene>
    <name evidence="11" type="primary">sucB</name>
    <name evidence="11" type="ORF">ENO59_03480</name>
</gene>
<feature type="domain" description="Lipoyl-binding" evidence="9">
    <location>
        <begin position="3"/>
        <end position="78"/>
    </location>
</feature>
<comment type="subunit">
    <text evidence="3">Forms a 24-polypeptide structural core with octahedral symmetry.</text>
</comment>
<evidence type="ECO:0000256" key="4">
    <source>
        <dbReference type="ARBA" id="ARBA00022679"/>
    </source>
</evidence>
<dbReference type="InterPro" id="IPR000089">
    <property type="entry name" value="Biotin_lipoyl"/>
</dbReference>